<feature type="domain" description="Thiamin pyrophosphokinase thiamin-binding" evidence="6">
    <location>
        <begin position="140"/>
        <end position="206"/>
    </location>
</feature>
<protein>
    <recommendedName>
        <fullName evidence="5">Thiamine diphosphokinase</fullName>
        <ecNumber evidence="5">2.7.6.2</ecNumber>
    </recommendedName>
</protein>
<dbReference type="InterPro" id="IPR036759">
    <property type="entry name" value="TPK_catalytic_sf"/>
</dbReference>
<dbReference type="NCBIfam" id="TIGR01378">
    <property type="entry name" value="thi_PPkinase"/>
    <property type="match status" value="1"/>
</dbReference>
<dbReference type="InterPro" id="IPR036371">
    <property type="entry name" value="TPK_B1-bd_sf"/>
</dbReference>
<evidence type="ECO:0000313" key="7">
    <source>
        <dbReference type="EMBL" id="MFD2659715.1"/>
    </source>
</evidence>
<dbReference type="SMART" id="SM00983">
    <property type="entry name" value="TPK_B1_binding"/>
    <property type="match status" value="1"/>
</dbReference>
<gene>
    <name evidence="7" type="ORF">ACFSW5_05470</name>
</gene>
<keyword evidence="2" id="KW-0547">Nucleotide-binding</keyword>
<dbReference type="Pfam" id="PF04263">
    <property type="entry name" value="TPK_catalytic"/>
    <property type="match status" value="1"/>
</dbReference>
<organism evidence="7 8">
    <name type="scientific">Paenibacillus thailandensis</name>
    <dbReference type="NCBI Taxonomy" id="393250"/>
    <lineage>
        <taxon>Bacteria</taxon>
        <taxon>Bacillati</taxon>
        <taxon>Bacillota</taxon>
        <taxon>Bacilli</taxon>
        <taxon>Bacillales</taxon>
        <taxon>Paenibacillaceae</taxon>
        <taxon>Paenibacillus</taxon>
    </lineage>
</organism>
<keyword evidence="4" id="KW-0067">ATP-binding</keyword>
<dbReference type="CDD" id="cd07995">
    <property type="entry name" value="TPK"/>
    <property type="match status" value="1"/>
</dbReference>
<keyword evidence="1 7" id="KW-0808">Transferase</keyword>
<dbReference type="EC" id="2.7.6.2" evidence="5"/>
<proteinExistence type="predicted"/>
<keyword evidence="8" id="KW-1185">Reference proteome</keyword>
<evidence type="ECO:0000256" key="5">
    <source>
        <dbReference type="NCBIfam" id="TIGR01378"/>
    </source>
</evidence>
<dbReference type="RefSeq" id="WP_379270402.1">
    <property type="nucleotide sequence ID" value="NZ_JBHUGT010000023.1"/>
</dbReference>
<evidence type="ECO:0000259" key="6">
    <source>
        <dbReference type="SMART" id="SM00983"/>
    </source>
</evidence>
<evidence type="ECO:0000256" key="1">
    <source>
        <dbReference type="ARBA" id="ARBA00022679"/>
    </source>
</evidence>
<comment type="caution">
    <text evidence="7">The sequence shown here is derived from an EMBL/GenBank/DDBJ whole genome shotgun (WGS) entry which is preliminary data.</text>
</comment>
<dbReference type="InterPro" id="IPR006282">
    <property type="entry name" value="Thi_PPkinase"/>
</dbReference>
<accession>A0ABW5QU74</accession>
<keyword evidence="3" id="KW-0418">Kinase</keyword>
<evidence type="ECO:0000256" key="2">
    <source>
        <dbReference type="ARBA" id="ARBA00022741"/>
    </source>
</evidence>
<dbReference type="SUPFAM" id="SSF63862">
    <property type="entry name" value="Thiamin pyrophosphokinase, substrate-binding domain"/>
    <property type="match status" value="1"/>
</dbReference>
<evidence type="ECO:0000256" key="4">
    <source>
        <dbReference type="ARBA" id="ARBA00022840"/>
    </source>
</evidence>
<evidence type="ECO:0000313" key="8">
    <source>
        <dbReference type="Proteomes" id="UP001597493"/>
    </source>
</evidence>
<dbReference type="GO" id="GO:0004788">
    <property type="term" value="F:thiamine diphosphokinase activity"/>
    <property type="evidence" value="ECO:0007669"/>
    <property type="project" value="UniProtKB-EC"/>
</dbReference>
<reference evidence="8" key="1">
    <citation type="journal article" date="2019" name="Int. J. Syst. Evol. Microbiol.">
        <title>The Global Catalogue of Microorganisms (GCM) 10K type strain sequencing project: providing services to taxonomists for standard genome sequencing and annotation.</title>
        <authorList>
            <consortium name="The Broad Institute Genomics Platform"/>
            <consortium name="The Broad Institute Genome Sequencing Center for Infectious Disease"/>
            <person name="Wu L."/>
            <person name="Ma J."/>
        </authorList>
    </citation>
    <scope>NUCLEOTIDE SEQUENCE [LARGE SCALE GENOMIC DNA]</scope>
    <source>
        <strain evidence="8">TISTR 1827</strain>
    </source>
</reference>
<dbReference type="Gene3D" id="3.40.50.10240">
    <property type="entry name" value="Thiamin pyrophosphokinase, catalytic domain"/>
    <property type="match status" value="1"/>
</dbReference>
<dbReference type="PANTHER" id="PTHR41299:SF1">
    <property type="entry name" value="THIAMINE PYROPHOSPHOKINASE"/>
    <property type="match status" value="1"/>
</dbReference>
<dbReference type="EMBL" id="JBHUMY010000006">
    <property type="protein sequence ID" value="MFD2659715.1"/>
    <property type="molecule type" value="Genomic_DNA"/>
</dbReference>
<dbReference type="InterPro" id="IPR007373">
    <property type="entry name" value="Thiamin_PyroPKinase_B1-bd"/>
</dbReference>
<sequence length="212" mass="23121">MYKQVVICTGGSLGDWALPHLQHCDFLIGADKGAYFLASQGFRMNAALGDFDSVEEEQLALVRASSDTVSPCDPVDKDYTDTELAFRLALGMKPRHIKLLGATGTRFDHTLANVHLLSTALDEGVEASIIDEHNRISITGRSMSVEKSEFTHVSLLPLTERVTGITLTGFRYPLCDATLRIGQSLGISNVLDGDSGLIELREGRLLVIESRD</sequence>
<dbReference type="InterPro" id="IPR007371">
    <property type="entry name" value="TPK_catalytic"/>
</dbReference>
<dbReference type="Proteomes" id="UP001597493">
    <property type="component" value="Unassembled WGS sequence"/>
</dbReference>
<evidence type="ECO:0000256" key="3">
    <source>
        <dbReference type="ARBA" id="ARBA00022777"/>
    </source>
</evidence>
<dbReference type="PANTHER" id="PTHR41299">
    <property type="entry name" value="THIAMINE PYROPHOSPHOKINASE"/>
    <property type="match status" value="1"/>
</dbReference>
<name>A0ABW5QU74_9BACL</name>
<dbReference type="SUPFAM" id="SSF63999">
    <property type="entry name" value="Thiamin pyrophosphokinase, catalytic domain"/>
    <property type="match status" value="1"/>
</dbReference>
<dbReference type="Pfam" id="PF04265">
    <property type="entry name" value="TPK_B1_binding"/>
    <property type="match status" value="1"/>
</dbReference>
<dbReference type="InterPro" id="IPR053149">
    <property type="entry name" value="TPK"/>
</dbReference>